<dbReference type="InterPro" id="IPR005085">
    <property type="entry name" value="CBM25"/>
</dbReference>
<reference evidence="2" key="1">
    <citation type="journal article" date="2014" name="Genome Announc.">
        <title>Draft Genome Sequences of Three Alkaliphilic Bacillus Strains, Bacillus wakoensis JCM 9140T, Bacillus akibai JCM 9157T, and Bacillus hemicellulosilyticus JCM 9152T.</title>
        <authorList>
            <person name="Yuki M."/>
            <person name="Oshima K."/>
            <person name="Suda W."/>
            <person name="Oshida Y."/>
            <person name="Kitamura K."/>
            <person name="Iida T."/>
            <person name="Hattori M."/>
            <person name="Ohkuma M."/>
        </authorList>
    </citation>
    <scope>NUCLEOTIDE SEQUENCE [LARGE SCALE GENOMIC DNA]</scope>
    <source>
        <strain evidence="2">JCM 9152</strain>
    </source>
</reference>
<dbReference type="InterPro" id="IPR013783">
    <property type="entry name" value="Ig-like_fold"/>
</dbReference>
<dbReference type="Gene3D" id="3.20.20.80">
    <property type="entry name" value="Glycosidases"/>
    <property type="match status" value="1"/>
</dbReference>
<accession>W4QC16</accession>
<feature type="domain" description="Fibronectin type-III" evidence="1">
    <location>
        <begin position="501"/>
        <end position="583"/>
    </location>
</feature>
<dbReference type="EMBL" id="BAUU01000005">
    <property type="protein sequence ID" value="GAE29601.1"/>
    <property type="molecule type" value="Genomic_DNA"/>
</dbReference>
<dbReference type="STRING" id="1236971.JCM9152_967"/>
<organism evidence="2 3">
    <name type="scientific">Halalkalibacter hemicellulosilyticusJCM 9152</name>
    <dbReference type="NCBI Taxonomy" id="1236971"/>
    <lineage>
        <taxon>Bacteria</taxon>
        <taxon>Bacillati</taxon>
        <taxon>Bacillota</taxon>
        <taxon>Bacilli</taxon>
        <taxon>Bacillales</taxon>
        <taxon>Bacillaceae</taxon>
        <taxon>Halalkalibacter</taxon>
    </lineage>
</organism>
<name>W4QC16_9BACI</name>
<dbReference type="InterPro" id="IPR017853">
    <property type="entry name" value="GH"/>
</dbReference>
<dbReference type="Pfam" id="PF00041">
    <property type="entry name" value="fn3"/>
    <property type="match status" value="1"/>
</dbReference>
<dbReference type="Proteomes" id="UP000018895">
    <property type="component" value="Unassembled WGS sequence"/>
</dbReference>
<dbReference type="Pfam" id="PF03423">
    <property type="entry name" value="CBM_25"/>
    <property type="match status" value="2"/>
</dbReference>
<dbReference type="InterPro" id="IPR059177">
    <property type="entry name" value="GH29D-like_dom"/>
</dbReference>
<dbReference type="PROSITE" id="PS50853">
    <property type="entry name" value="FN3"/>
    <property type="match status" value="1"/>
</dbReference>
<dbReference type="SMART" id="SM01066">
    <property type="entry name" value="CBM_25"/>
    <property type="match status" value="2"/>
</dbReference>
<sequence length="781" mass="87225">MTAEVWGHGVGKSEYFNYGFDSVINFTFQGEGGNGPAYDLNSMENTFSSYANQINTDSAFNVLSYISQHDTHLYPRDNLIEGGTFLMLLPGAVKVFYGDETARPFGPTGSDPHQGTRSSMNWDSINEDVLFHWQKMGQFRNRHIAIGAGEHQQISEAPYTFSRIYEDDEISDEVVVSVGANGKTTINVSSVFTDGEVVRDFYTDETATVINGEVTFNANDHGVILVEREGAALPNVSASPEGGEFEDESIDVTLHLQRAEVGAYTIDGSDPNTNGTSYGNGDTITLGTDVEVGESVTLRLHAENDAGSVEEEYIFTKVPSYAQVGADPPGGDFTGESIEVTLYAKNVNVASYSLNGVEVEYFDGDQIIIGENIEPGESMVLSLFAENEFGKAEEQYTYTKVDGLTIYFKKPQNWGTPHLYFYGTEPEIDEPTWTEAPEMEWVTGDWYSYKIEGTESAYVIFKDQDNQWPGSGQPGFFRDADGWFDGKWHDDNPEQPTIPQAPKNLRANQVTIDSVSLEWDTPDQQVDYYAIYRNGERIAESEIATFVDENLESSTAYIYYVVAVNPLGESSASEEFEIRTRDNEDSNKLTIYYQGFDQAYIHYKIGNSSWTTAPGEKMSLSSFENHHVITIDLDHEEELTAAFNNGRGQWDNNQGADYSFTSGIYTVKNGHVVEGAPDSVINDEKVTIYYYTNWDYPRIHYALSDGEWTAVPGVAMSRFHDYPEYAVITLNLGTANRLKAAFNNSFGSWDSNEGRDYEFAKGIYTLRNGQIFNGTPNNNFY</sequence>
<dbReference type="SMART" id="SM00060">
    <property type="entry name" value="FN3"/>
    <property type="match status" value="1"/>
</dbReference>
<gene>
    <name evidence="2" type="ORF">JCM9152_967</name>
</gene>
<dbReference type="CDD" id="cd00063">
    <property type="entry name" value="FN3"/>
    <property type="match status" value="1"/>
</dbReference>
<keyword evidence="3" id="KW-1185">Reference proteome</keyword>
<dbReference type="AlphaFoldDB" id="W4QC16"/>
<evidence type="ECO:0000313" key="2">
    <source>
        <dbReference type="EMBL" id="GAE29601.1"/>
    </source>
</evidence>
<dbReference type="InterPro" id="IPR003961">
    <property type="entry name" value="FN3_dom"/>
</dbReference>
<dbReference type="Pfam" id="PF16738">
    <property type="entry name" value="CBM26"/>
    <property type="match status" value="1"/>
</dbReference>
<protein>
    <submittedName>
        <fullName evidence="2">Periplasmic alpha-amylase</fullName>
    </submittedName>
</protein>
<comment type="caution">
    <text evidence="2">The sequence shown here is derived from an EMBL/GenBank/DDBJ whole genome shotgun (WGS) entry which is preliminary data.</text>
</comment>
<dbReference type="Pfam" id="PF13290">
    <property type="entry name" value="CHB_HEX_C_1"/>
    <property type="match status" value="1"/>
</dbReference>
<dbReference type="SUPFAM" id="SSF51445">
    <property type="entry name" value="(Trans)glycosidases"/>
    <property type="match status" value="1"/>
</dbReference>
<proteinExistence type="predicted"/>
<dbReference type="SUPFAM" id="SSF49265">
    <property type="entry name" value="Fibronectin type III"/>
    <property type="match status" value="1"/>
</dbReference>
<dbReference type="InterPro" id="IPR031965">
    <property type="entry name" value="CBM26"/>
</dbReference>
<dbReference type="InterPro" id="IPR036116">
    <property type="entry name" value="FN3_sf"/>
</dbReference>
<dbReference type="PANTHER" id="PTHR10357">
    <property type="entry name" value="ALPHA-AMYLASE FAMILY MEMBER"/>
    <property type="match status" value="1"/>
</dbReference>
<dbReference type="PANTHER" id="PTHR10357:SF209">
    <property type="entry name" value="PERIPLASMIC ALPHA-AMYLASE"/>
    <property type="match status" value="1"/>
</dbReference>
<dbReference type="Gene3D" id="2.60.40.10">
    <property type="entry name" value="Immunoglobulins"/>
    <property type="match status" value="4"/>
</dbReference>
<dbReference type="GO" id="GO:2001070">
    <property type="term" value="F:starch binding"/>
    <property type="evidence" value="ECO:0007669"/>
    <property type="project" value="InterPro"/>
</dbReference>
<evidence type="ECO:0000259" key="1">
    <source>
        <dbReference type="PROSITE" id="PS50853"/>
    </source>
</evidence>
<evidence type="ECO:0000313" key="3">
    <source>
        <dbReference type="Proteomes" id="UP000018895"/>
    </source>
</evidence>